<evidence type="ECO:0000256" key="10">
    <source>
        <dbReference type="ARBA" id="ARBA00023315"/>
    </source>
</evidence>
<dbReference type="SFLD" id="SFLDF00271">
    <property type="entry name" value="lipoyl_synthase"/>
    <property type="match status" value="1"/>
</dbReference>
<dbReference type="InterPro" id="IPR020605">
    <property type="entry name" value="Octanoyltransferase_CS"/>
</dbReference>
<dbReference type="PROSITE" id="PS51918">
    <property type="entry name" value="RADICAL_SAM"/>
    <property type="match status" value="1"/>
</dbReference>
<dbReference type="EMBL" id="CAEZUO010000182">
    <property type="protein sequence ID" value="CAB4622244.1"/>
    <property type="molecule type" value="Genomic_DNA"/>
</dbReference>
<evidence type="ECO:0000256" key="1">
    <source>
        <dbReference type="ARBA" id="ARBA00001966"/>
    </source>
</evidence>
<dbReference type="Gene3D" id="3.20.20.70">
    <property type="entry name" value="Aldolase class I"/>
    <property type="match status" value="1"/>
</dbReference>
<comment type="cofactor">
    <cofactor evidence="1">
        <name>[4Fe-4S] cluster</name>
        <dbReference type="ChEBI" id="CHEBI:49883"/>
    </cofactor>
</comment>
<dbReference type="Pfam" id="PF16881">
    <property type="entry name" value="LIAS_N"/>
    <property type="match status" value="1"/>
</dbReference>
<dbReference type="NCBIfam" id="NF004019">
    <property type="entry name" value="PRK05481.1"/>
    <property type="match status" value="1"/>
</dbReference>
<dbReference type="CDD" id="cd01335">
    <property type="entry name" value="Radical_SAM"/>
    <property type="match status" value="1"/>
</dbReference>
<evidence type="ECO:0000256" key="4">
    <source>
        <dbReference type="ARBA" id="ARBA00022485"/>
    </source>
</evidence>
<keyword evidence="9" id="KW-0411">Iron-sulfur</keyword>
<evidence type="ECO:0000256" key="7">
    <source>
        <dbReference type="ARBA" id="ARBA00022723"/>
    </source>
</evidence>
<dbReference type="NCBIfam" id="TIGR00214">
    <property type="entry name" value="lipB"/>
    <property type="match status" value="1"/>
</dbReference>
<protein>
    <submittedName>
        <fullName evidence="15">Unannotated protein</fullName>
    </submittedName>
</protein>
<comment type="pathway">
    <text evidence="3">Protein modification; protein lipoylation via endogenous pathway; protein N(6)-(lipoyl)lysine from octanoyl-[acyl-carrier-protein]: step 1/2.</text>
</comment>
<evidence type="ECO:0000256" key="2">
    <source>
        <dbReference type="ARBA" id="ARBA00004173"/>
    </source>
</evidence>
<dbReference type="SUPFAM" id="SSF102114">
    <property type="entry name" value="Radical SAM enzymes"/>
    <property type="match status" value="1"/>
</dbReference>
<proteinExistence type="inferred from homology"/>
<accession>A0A6J6IE89</accession>
<dbReference type="CDD" id="cd16444">
    <property type="entry name" value="LipB"/>
    <property type="match status" value="1"/>
</dbReference>
<evidence type="ECO:0000256" key="8">
    <source>
        <dbReference type="ARBA" id="ARBA00023004"/>
    </source>
</evidence>
<dbReference type="HAMAP" id="MF_00206">
    <property type="entry name" value="Lipoyl_synth"/>
    <property type="match status" value="1"/>
</dbReference>
<dbReference type="InterPro" id="IPR045864">
    <property type="entry name" value="aa-tRNA-synth_II/BPL/LPL"/>
</dbReference>
<evidence type="ECO:0000256" key="3">
    <source>
        <dbReference type="ARBA" id="ARBA00004821"/>
    </source>
</evidence>
<dbReference type="PANTHER" id="PTHR10949">
    <property type="entry name" value="LIPOYL SYNTHASE"/>
    <property type="match status" value="1"/>
</dbReference>
<dbReference type="NCBIfam" id="NF010925">
    <property type="entry name" value="PRK14345.1"/>
    <property type="match status" value="1"/>
</dbReference>
<keyword evidence="7" id="KW-0479">Metal-binding</keyword>
<name>A0A6J6IE89_9ZZZZ</name>
<evidence type="ECO:0000256" key="6">
    <source>
        <dbReference type="ARBA" id="ARBA00022691"/>
    </source>
</evidence>
<sequence length="574" mass="61063">MTTAGDAPTVGASPLRVRWLGTVPYGEASDLQHSLFEHGRDDWLLLLEHPHVYTLGSNADPSNVLVDPASVGAECLRTDRGGDVTYHGPGQLVGYPVLSVPGKRGGGMADTVAYVRSVEDLVIGALNDLGLSDVGRLDQYPGVWVAPESSNPRKIAAIGVRLTRGRSMHGFAINVDPDMSMFTHIVPCGIADKSVTSLAQEGIDASMAEVVEAVVAQSTALWASKRSVDRADIIRRSADGDEDLSPFSRGAGAGLPVKTGADHRAGPSLRLQGRLAEAGVADGIDVMERKPEWMRAKVNIGGKPLELKKTLRDLQLVTVCEEAGCPNLSECWSDGTATFMINGERCTRKCGFCLVDTRLPEALDPQEPARVAEAVARMELDFAVVTTVARDDLPDEGAGAMADTVRAIRERVPGVQVEVLISDCRGQAAALDLIFESRPDVLNHNVETVPRLQRAVRPSAGYARSLAVLSRAKRAGLLTKSGLVVGMGETDEEIASVLADLAGIGVSIVTIGQYLRPTSTHLPVDRWVTPEQFVSYAALGKELGIDHVESSPLTRSSFHAKQAAAQSVVPVTLG</sequence>
<dbReference type="SUPFAM" id="SSF55681">
    <property type="entry name" value="Class II aaRS and biotin synthetases"/>
    <property type="match status" value="1"/>
</dbReference>
<feature type="region of interest" description="Disordered" evidence="12">
    <location>
        <begin position="245"/>
        <end position="265"/>
    </location>
</feature>
<dbReference type="InterPro" id="IPR000544">
    <property type="entry name" value="Octanoyltransferase"/>
</dbReference>
<dbReference type="GO" id="GO:0046872">
    <property type="term" value="F:metal ion binding"/>
    <property type="evidence" value="ECO:0007669"/>
    <property type="project" value="UniProtKB-KW"/>
</dbReference>
<dbReference type="Pfam" id="PF21948">
    <property type="entry name" value="LplA-B_cat"/>
    <property type="match status" value="1"/>
</dbReference>
<dbReference type="UniPathway" id="UPA00538">
    <property type="reaction ID" value="UER00592"/>
</dbReference>
<evidence type="ECO:0000256" key="11">
    <source>
        <dbReference type="ARBA" id="ARBA00047326"/>
    </source>
</evidence>
<comment type="catalytic activity">
    <reaction evidence="11">
        <text>[[Fe-S] cluster scaffold protein carrying a second [4Fe-4S](2+) cluster] + N(6)-octanoyl-L-lysyl-[protein] + 2 oxidized [2Fe-2S]-[ferredoxin] + 2 S-adenosyl-L-methionine + 4 H(+) = [[Fe-S] cluster scaffold protein] + N(6)-[(R)-dihydrolipoyl]-L-lysyl-[protein] + 4 Fe(3+) + 2 hydrogen sulfide + 2 5'-deoxyadenosine + 2 L-methionine + 2 reduced [2Fe-2S]-[ferredoxin]</text>
        <dbReference type="Rhea" id="RHEA:16585"/>
        <dbReference type="Rhea" id="RHEA-COMP:9928"/>
        <dbReference type="Rhea" id="RHEA-COMP:10000"/>
        <dbReference type="Rhea" id="RHEA-COMP:10001"/>
        <dbReference type="Rhea" id="RHEA-COMP:10475"/>
        <dbReference type="Rhea" id="RHEA-COMP:14568"/>
        <dbReference type="Rhea" id="RHEA-COMP:14569"/>
        <dbReference type="ChEBI" id="CHEBI:15378"/>
        <dbReference type="ChEBI" id="CHEBI:17319"/>
        <dbReference type="ChEBI" id="CHEBI:29034"/>
        <dbReference type="ChEBI" id="CHEBI:29919"/>
        <dbReference type="ChEBI" id="CHEBI:33722"/>
        <dbReference type="ChEBI" id="CHEBI:33737"/>
        <dbReference type="ChEBI" id="CHEBI:33738"/>
        <dbReference type="ChEBI" id="CHEBI:57844"/>
        <dbReference type="ChEBI" id="CHEBI:59789"/>
        <dbReference type="ChEBI" id="CHEBI:78809"/>
        <dbReference type="ChEBI" id="CHEBI:83100"/>
        <dbReference type="EC" id="2.8.1.8"/>
    </reaction>
</comment>
<dbReference type="GO" id="GO:0051539">
    <property type="term" value="F:4 iron, 4 sulfur cluster binding"/>
    <property type="evidence" value="ECO:0007669"/>
    <property type="project" value="UniProtKB-KW"/>
</dbReference>
<evidence type="ECO:0000313" key="15">
    <source>
        <dbReference type="EMBL" id="CAB4622244.1"/>
    </source>
</evidence>
<evidence type="ECO:0000259" key="13">
    <source>
        <dbReference type="PROSITE" id="PS51733"/>
    </source>
</evidence>
<comment type="subcellular location">
    <subcellularLocation>
        <location evidence="2">Mitochondrion</location>
    </subcellularLocation>
</comment>
<dbReference type="PROSITE" id="PS01313">
    <property type="entry name" value="LIPB"/>
    <property type="match status" value="1"/>
</dbReference>
<dbReference type="AlphaFoldDB" id="A0A6J6IE89"/>
<dbReference type="InterPro" id="IPR007197">
    <property type="entry name" value="rSAM"/>
</dbReference>
<dbReference type="Pfam" id="PF04055">
    <property type="entry name" value="Radical_SAM"/>
    <property type="match status" value="1"/>
</dbReference>
<dbReference type="Gene3D" id="3.30.930.10">
    <property type="entry name" value="Bira Bifunctional Protein, Domain 2"/>
    <property type="match status" value="1"/>
</dbReference>
<dbReference type="InterPro" id="IPR004143">
    <property type="entry name" value="BPL_LPL_catalytic"/>
</dbReference>
<dbReference type="InterPro" id="IPR003698">
    <property type="entry name" value="Lipoyl_synth"/>
</dbReference>
<dbReference type="InterPro" id="IPR058240">
    <property type="entry name" value="rSAM_sf"/>
</dbReference>
<dbReference type="NCBIfam" id="NF009544">
    <property type="entry name" value="PRK12928.1"/>
    <property type="match status" value="1"/>
</dbReference>
<dbReference type="HAMAP" id="MF_00013">
    <property type="entry name" value="LipB"/>
    <property type="match status" value="1"/>
</dbReference>
<dbReference type="GO" id="GO:0005739">
    <property type="term" value="C:mitochondrion"/>
    <property type="evidence" value="ECO:0007669"/>
    <property type="project" value="UniProtKB-SubCell"/>
</dbReference>
<gene>
    <name evidence="15" type="ORF">UFOPK1827_02068</name>
</gene>
<dbReference type="PROSITE" id="PS51733">
    <property type="entry name" value="BPL_LPL_CATALYTIC"/>
    <property type="match status" value="1"/>
</dbReference>
<dbReference type="SFLD" id="SFLDG01058">
    <property type="entry name" value="lipoyl_synthase_like"/>
    <property type="match status" value="1"/>
</dbReference>
<dbReference type="InterPro" id="IPR006638">
    <property type="entry name" value="Elp3/MiaA/NifB-like_rSAM"/>
</dbReference>
<keyword evidence="5" id="KW-0808">Transferase</keyword>
<dbReference type="InterPro" id="IPR013785">
    <property type="entry name" value="Aldolase_TIM"/>
</dbReference>
<dbReference type="NCBIfam" id="TIGR00510">
    <property type="entry name" value="lipA"/>
    <property type="match status" value="1"/>
</dbReference>
<feature type="domain" description="BPL/LPL catalytic" evidence="13">
    <location>
        <begin position="38"/>
        <end position="226"/>
    </location>
</feature>
<evidence type="ECO:0000256" key="12">
    <source>
        <dbReference type="SAM" id="MobiDB-lite"/>
    </source>
</evidence>
<keyword evidence="8" id="KW-0408">Iron</keyword>
<dbReference type="GO" id="GO:0009249">
    <property type="term" value="P:protein lipoylation"/>
    <property type="evidence" value="ECO:0007669"/>
    <property type="project" value="InterPro"/>
</dbReference>
<keyword evidence="10" id="KW-0012">Acyltransferase</keyword>
<dbReference type="SFLD" id="SFLDS00029">
    <property type="entry name" value="Radical_SAM"/>
    <property type="match status" value="1"/>
</dbReference>
<dbReference type="InterPro" id="IPR031691">
    <property type="entry name" value="LIAS_N"/>
</dbReference>
<evidence type="ECO:0000259" key="14">
    <source>
        <dbReference type="PROSITE" id="PS51918"/>
    </source>
</evidence>
<organism evidence="15">
    <name type="scientific">freshwater metagenome</name>
    <dbReference type="NCBI Taxonomy" id="449393"/>
    <lineage>
        <taxon>unclassified sequences</taxon>
        <taxon>metagenomes</taxon>
        <taxon>ecological metagenomes</taxon>
    </lineage>
</organism>
<dbReference type="GO" id="GO:0016992">
    <property type="term" value="F:lipoate synthase activity"/>
    <property type="evidence" value="ECO:0007669"/>
    <property type="project" value="UniProtKB-EC"/>
</dbReference>
<reference evidence="15" key="1">
    <citation type="submission" date="2020-05" db="EMBL/GenBank/DDBJ databases">
        <authorList>
            <person name="Chiriac C."/>
            <person name="Salcher M."/>
            <person name="Ghai R."/>
            <person name="Kavagutti S V."/>
        </authorList>
    </citation>
    <scope>NUCLEOTIDE SEQUENCE</scope>
</reference>
<keyword evidence="4" id="KW-0004">4Fe-4S</keyword>
<feature type="domain" description="Radical SAM core" evidence="14">
    <location>
        <begin position="332"/>
        <end position="546"/>
    </location>
</feature>
<dbReference type="SMART" id="SM00729">
    <property type="entry name" value="Elp3"/>
    <property type="match status" value="1"/>
</dbReference>
<keyword evidence="6" id="KW-0949">S-adenosyl-L-methionine</keyword>
<dbReference type="GO" id="GO:0033819">
    <property type="term" value="F:lipoyl(octanoyl) transferase activity"/>
    <property type="evidence" value="ECO:0007669"/>
    <property type="project" value="InterPro"/>
</dbReference>
<evidence type="ECO:0000256" key="9">
    <source>
        <dbReference type="ARBA" id="ARBA00023014"/>
    </source>
</evidence>
<evidence type="ECO:0000256" key="5">
    <source>
        <dbReference type="ARBA" id="ARBA00022679"/>
    </source>
</evidence>
<dbReference type="PANTHER" id="PTHR10949:SF0">
    <property type="entry name" value="LIPOYL SYNTHASE, MITOCHONDRIAL"/>
    <property type="match status" value="1"/>
</dbReference>